<proteinExistence type="predicted"/>
<comment type="caution">
    <text evidence="1">The sequence shown here is derived from an EMBL/GenBank/DDBJ whole genome shotgun (WGS) entry which is preliminary data.</text>
</comment>
<reference evidence="1 2" key="1">
    <citation type="submission" date="2018-03" db="EMBL/GenBank/DDBJ databases">
        <title>Genomic Encyclopedia of Archaeal and Bacterial Type Strains, Phase II (KMG-II): from individual species to whole genera.</title>
        <authorList>
            <person name="Goeker M."/>
        </authorList>
    </citation>
    <scope>NUCLEOTIDE SEQUENCE [LARGE SCALE GENOMIC DNA]</scope>
    <source>
        <strain evidence="1 2">DSM 28229</strain>
    </source>
</reference>
<dbReference type="RefSeq" id="WP_109618762.1">
    <property type="nucleotide sequence ID" value="NZ_QGDO01000003.1"/>
</dbReference>
<keyword evidence="2" id="KW-1185">Reference proteome</keyword>
<dbReference type="AlphaFoldDB" id="A0A315Z9U8"/>
<dbReference type="EMBL" id="QGDO01000003">
    <property type="protein sequence ID" value="PWJ42110.1"/>
    <property type="molecule type" value="Genomic_DNA"/>
</dbReference>
<name>A0A315Z9U8_SEDFL</name>
<protein>
    <submittedName>
        <fullName evidence="1">Uncharacterized protein</fullName>
    </submittedName>
</protein>
<organism evidence="1 2">
    <name type="scientific">Sediminitomix flava</name>
    <dbReference type="NCBI Taxonomy" id="379075"/>
    <lineage>
        <taxon>Bacteria</taxon>
        <taxon>Pseudomonadati</taxon>
        <taxon>Bacteroidota</taxon>
        <taxon>Cytophagia</taxon>
        <taxon>Cytophagales</taxon>
        <taxon>Flammeovirgaceae</taxon>
        <taxon>Sediminitomix</taxon>
    </lineage>
</organism>
<evidence type="ECO:0000313" key="1">
    <source>
        <dbReference type="EMBL" id="PWJ42110.1"/>
    </source>
</evidence>
<sequence length="63" mass="6959">MDSSLILTFKYSLSIRFGIVIRFSCPTAVGIEKTHVKVIPTAVGIEKTHVKVFPTAVGKEKRL</sequence>
<evidence type="ECO:0000313" key="2">
    <source>
        <dbReference type="Proteomes" id="UP000245535"/>
    </source>
</evidence>
<dbReference type="Proteomes" id="UP000245535">
    <property type="component" value="Unassembled WGS sequence"/>
</dbReference>
<accession>A0A315Z9U8</accession>
<gene>
    <name evidence="1" type="ORF">BC781_103360</name>
</gene>